<sequence>MRRMRCAICNQHDSIVLLVMNACVDKATRRVGDKRKAAESTAAKESDCESSVGSPEPASLAIDADTGTDLTVGSKQIHSRLEETNSSEPKMPPNMTVTSHLNGAMAGLVTLQNLQNLASLQQSLPQVASLAAGLSNMANLSGNSVVNAPLNLSVSASADDDDEPSEDDDGDFFRGANGSSSSRDTATHNSSPNSTAMFSTSTMPHPAPATPRSTQSIGVTESPPSIMTTSMNSQQPPATPMQAPNPLIGSQQPAPMPQFILASGHLVQGIQGAQLLIPTSQGKYFKFKIYNFNILRNQCENTIILYFVL</sequence>
<proteinExistence type="predicted"/>
<reference evidence="2" key="1">
    <citation type="journal article" date="2023" name="Insect Mol. Biol.">
        <title>Genome sequencing provides insights into the evolution of gene families encoding plant cell wall-degrading enzymes in longhorned beetles.</title>
        <authorList>
            <person name="Shin N.R."/>
            <person name="Okamura Y."/>
            <person name="Kirsch R."/>
            <person name="Pauchet Y."/>
        </authorList>
    </citation>
    <scope>NUCLEOTIDE SEQUENCE</scope>
    <source>
        <strain evidence="2">RBIC_L_NR</strain>
    </source>
</reference>
<keyword evidence="3" id="KW-1185">Reference proteome</keyword>
<dbReference type="Proteomes" id="UP001162156">
    <property type="component" value="Unassembled WGS sequence"/>
</dbReference>
<comment type="caution">
    <text evidence="2">The sequence shown here is derived from an EMBL/GenBank/DDBJ whole genome shotgun (WGS) entry which is preliminary data.</text>
</comment>
<gene>
    <name evidence="2" type="ORF">NQ314_006491</name>
</gene>
<organism evidence="2 3">
    <name type="scientific">Rhamnusium bicolor</name>
    <dbReference type="NCBI Taxonomy" id="1586634"/>
    <lineage>
        <taxon>Eukaryota</taxon>
        <taxon>Metazoa</taxon>
        <taxon>Ecdysozoa</taxon>
        <taxon>Arthropoda</taxon>
        <taxon>Hexapoda</taxon>
        <taxon>Insecta</taxon>
        <taxon>Pterygota</taxon>
        <taxon>Neoptera</taxon>
        <taxon>Endopterygota</taxon>
        <taxon>Coleoptera</taxon>
        <taxon>Polyphaga</taxon>
        <taxon>Cucujiformia</taxon>
        <taxon>Chrysomeloidea</taxon>
        <taxon>Cerambycidae</taxon>
        <taxon>Lepturinae</taxon>
        <taxon>Rhagiini</taxon>
        <taxon>Rhamnusium</taxon>
    </lineage>
</organism>
<dbReference type="AlphaFoldDB" id="A0AAV8Z3S8"/>
<dbReference type="EMBL" id="JANEYF010001760">
    <property type="protein sequence ID" value="KAJ8957778.1"/>
    <property type="molecule type" value="Genomic_DNA"/>
</dbReference>
<accession>A0AAV8Z3S8</accession>
<feature type="region of interest" description="Disordered" evidence="1">
    <location>
        <begin position="155"/>
        <end position="242"/>
    </location>
</feature>
<protein>
    <submittedName>
        <fullName evidence="2">Uncharacterized protein</fullName>
    </submittedName>
</protein>
<feature type="compositionally biased region" description="Polar residues" evidence="1">
    <location>
        <begin position="177"/>
        <end position="203"/>
    </location>
</feature>
<feature type="compositionally biased region" description="Polar residues" evidence="1">
    <location>
        <begin position="211"/>
        <end position="236"/>
    </location>
</feature>
<feature type="region of interest" description="Disordered" evidence="1">
    <location>
        <begin position="30"/>
        <end position="66"/>
    </location>
</feature>
<evidence type="ECO:0000256" key="1">
    <source>
        <dbReference type="SAM" id="MobiDB-lite"/>
    </source>
</evidence>
<feature type="compositionally biased region" description="Basic and acidic residues" evidence="1">
    <location>
        <begin position="30"/>
        <end position="47"/>
    </location>
</feature>
<feature type="compositionally biased region" description="Acidic residues" evidence="1">
    <location>
        <begin position="158"/>
        <end position="170"/>
    </location>
</feature>
<evidence type="ECO:0000313" key="3">
    <source>
        <dbReference type="Proteomes" id="UP001162156"/>
    </source>
</evidence>
<name>A0AAV8Z3S8_9CUCU</name>
<evidence type="ECO:0000313" key="2">
    <source>
        <dbReference type="EMBL" id="KAJ8957778.1"/>
    </source>
</evidence>